<sequence length="136" mass="14373">DAKAKAEADAKRKADADAKAKADAEEAKAAAAKKAEQEAAQKKAESKKIADSTKAAFKNKITRAWEVPLASRGKSINVNITLDANGNVKSVVANSSDSDLKASVEDAVKRASPLPMPDDPDIVSQLRRISITFIAQ</sequence>
<feature type="compositionally biased region" description="Basic and acidic residues" evidence="1">
    <location>
        <begin position="1"/>
        <end position="51"/>
    </location>
</feature>
<dbReference type="Pfam" id="PF13103">
    <property type="entry name" value="TonB_2"/>
    <property type="match status" value="1"/>
</dbReference>
<dbReference type="EMBL" id="APOM01000049">
    <property type="protein sequence ID" value="ENU35721.1"/>
    <property type="molecule type" value="Genomic_DNA"/>
</dbReference>
<dbReference type="Proteomes" id="UP000023776">
    <property type="component" value="Unassembled WGS sequence"/>
</dbReference>
<evidence type="ECO:0000313" key="2">
    <source>
        <dbReference type="EMBL" id="ENU35721.1"/>
    </source>
</evidence>
<keyword evidence="3" id="KW-1185">Reference proteome</keyword>
<protein>
    <submittedName>
        <fullName evidence="2">Protein TolA</fullName>
    </submittedName>
</protein>
<dbReference type="SUPFAM" id="SSF74653">
    <property type="entry name" value="TolA/TonB C-terminal domain"/>
    <property type="match status" value="1"/>
</dbReference>
<evidence type="ECO:0000313" key="3">
    <source>
        <dbReference type="Proteomes" id="UP000023776"/>
    </source>
</evidence>
<dbReference type="HOGENOM" id="CLU_106513_1_0_6"/>
<dbReference type="NCBIfam" id="TIGR02794">
    <property type="entry name" value="tolA_full"/>
    <property type="match status" value="1"/>
</dbReference>
<dbReference type="PATRIC" id="fig|981333.9.peg.1959"/>
<feature type="region of interest" description="Disordered" evidence="1">
    <location>
        <begin position="1"/>
        <end position="52"/>
    </location>
</feature>
<evidence type="ECO:0000256" key="1">
    <source>
        <dbReference type="SAM" id="MobiDB-lite"/>
    </source>
</evidence>
<accession>N8QAC2</accession>
<proteinExistence type="predicted"/>
<dbReference type="InterPro" id="IPR014161">
    <property type="entry name" value="Tol-Pal_TolA"/>
</dbReference>
<dbReference type="RefSeq" id="WP_004682680.1">
    <property type="nucleotide sequence ID" value="NZ_KB849212.1"/>
</dbReference>
<dbReference type="Gene3D" id="3.30.1150.10">
    <property type="match status" value="1"/>
</dbReference>
<reference evidence="2 3" key="1">
    <citation type="submission" date="2013-02" db="EMBL/GenBank/DDBJ databases">
        <title>The Genome Sequence of Acinetobacter parvus CIP 108168.</title>
        <authorList>
            <consortium name="The Broad Institute Genome Sequencing Platform"/>
            <consortium name="The Broad Institute Genome Sequencing Center for Infectious Disease"/>
            <person name="Cerqueira G."/>
            <person name="Feldgarden M."/>
            <person name="Courvalin P."/>
            <person name="Perichon B."/>
            <person name="Grillot-Courvalin C."/>
            <person name="Clermont D."/>
            <person name="Rocha E."/>
            <person name="Yoon E.-J."/>
            <person name="Nemec A."/>
            <person name="Walker B."/>
            <person name="Young S.K."/>
            <person name="Zeng Q."/>
            <person name="Gargeya S."/>
            <person name="Fitzgerald M."/>
            <person name="Haas B."/>
            <person name="Abouelleil A."/>
            <person name="Alvarado L."/>
            <person name="Arachchi H.M."/>
            <person name="Berlin A.M."/>
            <person name="Chapman S.B."/>
            <person name="Dewar J."/>
            <person name="Goldberg J."/>
            <person name="Griggs A."/>
            <person name="Gujja S."/>
            <person name="Hansen M."/>
            <person name="Howarth C."/>
            <person name="Imamovic A."/>
            <person name="Larimer J."/>
            <person name="McCowan C."/>
            <person name="Murphy C."/>
            <person name="Neiman D."/>
            <person name="Pearson M."/>
            <person name="Priest M."/>
            <person name="Roberts A."/>
            <person name="Saif S."/>
            <person name="Shea T."/>
            <person name="Sisk P."/>
            <person name="Sykes S."/>
            <person name="Wortman J."/>
            <person name="Nusbaum C."/>
            <person name="Birren B."/>
        </authorList>
    </citation>
    <scope>NUCLEOTIDE SEQUENCE [LARGE SCALE GENOMIC DNA]</scope>
    <source>
        <strain evidence="2 3">CIP 108168</strain>
    </source>
</reference>
<name>N8QAC2_9GAMM</name>
<dbReference type="GO" id="GO:0016020">
    <property type="term" value="C:membrane"/>
    <property type="evidence" value="ECO:0007669"/>
    <property type="project" value="InterPro"/>
</dbReference>
<gene>
    <name evidence="2" type="ORF">F988_01902</name>
</gene>
<comment type="caution">
    <text evidence="2">The sequence shown here is derived from an EMBL/GenBank/DDBJ whole genome shotgun (WGS) entry which is preliminary data.</text>
</comment>
<dbReference type="AlphaFoldDB" id="N8QAC2"/>
<dbReference type="GO" id="GO:0019534">
    <property type="term" value="F:toxin transmembrane transporter activity"/>
    <property type="evidence" value="ECO:0007669"/>
    <property type="project" value="InterPro"/>
</dbReference>
<organism evidence="2 3">
    <name type="scientific">Acinetobacter parvus DSM 16617 = CIP 108168</name>
    <dbReference type="NCBI Taxonomy" id="981333"/>
    <lineage>
        <taxon>Bacteria</taxon>
        <taxon>Pseudomonadati</taxon>
        <taxon>Pseudomonadota</taxon>
        <taxon>Gammaproteobacteria</taxon>
        <taxon>Moraxellales</taxon>
        <taxon>Moraxellaceae</taxon>
        <taxon>Acinetobacter</taxon>
    </lineage>
</organism>
<dbReference type="GO" id="GO:0043213">
    <property type="term" value="P:bacteriocin transport"/>
    <property type="evidence" value="ECO:0007669"/>
    <property type="project" value="InterPro"/>
</dbReference>
<feature type="non-terminal residue" evidence="2">
    <location>
        <position position="1"/>
    </location>
</feature>